<dbReference type="InterPro" id="IPR010388">
    <property type="entry name" value="Anaerobic_Co-chelatase"/>
</dbReference>
<evidence type="ECO:0000256" key="7">
    <source>
        <dbReference type="RuleBase" id="RU003960"/>
    </source>
</evidence>
<dbReference type="GO" id="GO:0016852">
    <property type="term" value="F:sirohydrochlorin cobaltochelatase activity"/>
    <property type="evidence" value="ECO:0007669"/>
    <property type="project" value="InterPro"/>
</dbReference>
<dbReference type="PANTHER" id="PTHR45790:SF4">
    <property type="entry name" value="COBALT-PRECORRIN-4 C(11)-METHYLTRANSFERASE"/>
    <property type="match status" value="1"/>
</dbReference>
<dbReference type="SUPFAM" id="SSF53800">
    <property type="entry name" value="Chelatase"/>
    <property type="match status" value="1"/>
</dbReference>
<evidence type="ECO:0000313" key="9">
    <source>
        <dbReference type="EMBL" id="SFL73792.1"/>
    </source>
</evidence>
<feature type="domain" description="Tetrapyrrole methylase" evidence="8">
    <location>
        <begin position="2"/>
        <end position="206"/>
    </location>
</feature>
<dbReference type="Pfam" id="PF06180">
    <property type="entry name" value="CbiK"/>
    <property type="match status" value="1"/>
</dbReference>
<dbReference type="InterPro" id="IPR050161">
    <property type="entry name" value="Siro_Cobalamin_biosynth"/>
</dbReference>
<evidence type="ECO:0000259" key="8">
    <source>
        <dbReference type="Pfam" id="PF00590"/>
    </source>
</evidence>
<sequence>MKVYFIGAGPGDPELITVKGKKRLEKAGIIIYAGSLVNPALLDYNPAAEVYNSAELTLNEIFKIIKQAVQQGIDVVRLQTGDPSLYGALKEQLDLLIKNEIPFEIIPGVSSFLAAAAVLAREYTLPELSQTVILTRQAGRTAVPEREKLADLAAHRASMAIFLSVQLIDQVVKNLHNHYPLTTPTAVVSRASWPDQEIIRGTLANIVEKVTAAGIKKTALILVGEFLANNSPNSKLYAANFSHEYRQPTAEKKAILVVSFGTSYAQTRTKTIAACEKRIAAAYPDYQVKRAFTSEMIINKLKARDKIEIDNPEQALNKLYRAGYQEIIVQPLHIINGSEFHDLARAVNNYQHKFRKIKLGQALLTTTNDYFELAEIIKNKINLAPGEAAILMGHGSEHPANSVYSAFDYVLKDKIAANYHVATVEAYPALTDVLPKLKFSAKQKISKVKLIPLMLVAGDHVQNDMAGEGPDSWINIVQQNGFEVECYLTGLGEYEAVQKKYLAKVAALITETVE</sequence>
<evidence type="ECO:0000313" key="10">
    <source>
        <dbReference type="Proteomes" id="UP000199006"/>
    </source>
</evidence>
<dbReference type="UniPathway" id="UPA00148"/>
<dbReference type="Gene3D" id="3.40.50.1400">
    <property type="match status" value="2"/>
</dbReference>
<dbReference type="InterPro" id="IPR014777">
    <property type="entry name" value="4pyrrole_Mease_sub1"/>
</dbReference>
<organism evidence="9 10">
    <name type="scientific">Halanaerobium salsuginis</name>
    <dbReference type="NCBI Taxonomy" id="29563"/>
    <lineage>
        <taxon>Bacteria</taxon>
        <taxon>Bacillati</taxon>
        <taxon>Bacillota</taxon>
        <taxon>Clostridia</taxon>
        <taxon>Halanaerobiales</taxon>
        <taxon>Halanaerobiaceae</taxon>
        <taxon>Halanaerobium</taxon>
    </lineage>
</organism>
<reference evidence="9 10" key="1">
    <citation type="submission" date="2016-10" db="EMBL/GenBank/DDBJ databases">
        <authorList>
            <person name="de Groot N.N."/>
        </authorList>
    </citation>
    <scope>NUCLEOTIDE SEQUENCE [LARGE SCALE GENOMIC DNA]</scope>
    <source>
        <strain evidence="9 10">ATCC 51327</strain>
    </source>
</reference>
<dbReference type="Gene3D" id="3.30.950.10">
    <property type="entry name" value="Methyltransferase, Cobalt-precorrin-4 Transmethylase, Domain 2"/>
    <property type="match status" value="1"/>
</dbReference>
<name>A0A1I4K4R9_9FIRM</name>
<comment type="similarity">
    <text evidence="2 7">Belongs to the precorrin methyltransferase family.</text>
</comment>
<dbReference type="GO" id="GO:0019251">
    <property type="term" value="P:anaerobic cobalamin biosynthetic process"/>
    <property type="evidence" value="ECO:0007669"/>
    <property type="project" value="InterPro"/>
</dbReference>
<dbReference type="CDD" id="cd03412">
    <property type="entry name" value="CbiK_N"/>
    <property type="match status" value="1"/>
</dbReference>
<dbReference type="AlphaFoldDB" id="A0A1I4K4R9"/>
<dbReference type="PROSITE" id="PS00839">
    <property type="entry name" value="SUMT_1"/>
    <property type="match status" value="1"/>
</dbReference>
<evidence type="ECO:0000256" key="5">
    <source>
        <dbReference type="ARBA" id="ARBA00022679"/>
    </source>
</evidence>
<dbReference type="InterPro" id="IPR000878">
    <property type="entry name" value="4pyrrol_Mease"/>
</dbReference>
<dbReference type="PROSITE" id="PS00840">
    <property type="entry name" value="SUMT_2"/>
    <property type="match status" value="1"/>
</dbReference>
<dbReference type="InterPro" id="IPR003043">
    <property type="entry name" value="Uropor_MeTrfase_CS"/>
</dbReference>
<accession>A0A1I4K4R9</accession>
<dbReference type="InterPro" id="IPR006362">
    <property type="entry name" value="Cbl_synth_CobM/CibF"/>
</dbReference>
<dbReference type="STRING" id="29563.SAMN02983006_01904"/>
<keyword evidence="10" id="KW-1185">Reference proteome</keyword>
<dbReference type="CDD" id="cd11641">
    <property type="entry name" value="Precorrin-4_C11-MT"/>
    <property type="match status" value="1"/>
</dbReference>
<dbReference type="EMBL" id="FOTI01000028">
    <property type="protein sequence ID" value="SFL73792.1"/>
    <property type="molecule type" value="Genomic_DNA"/>
</dbReference>
<dbReference type="GO" id="GO:0046026">
    <property type="term" value="F:precorrin-4 C11-methyltransferase activity"/>
    <property type="evidence" value="ECO:0007669"/>
    <property type="project" value="InterPro"/>
</dbReference>
<dbReference type="Proteomes" id="UP000199006">
    <property type="component" value="Unassembled WGS sequence"/>
</dbReference>
<keyword evidence="6" id="KW-0949">S-adenosyl-L-methionine</keyword>
<protein>
    <submittedName>
        <fullName evidence="9">Cobalt-precorrin 4 C11-methyltransferase</fullName>
    </submittedName>
</protein>
<dbReference type="Pfam" id="PF00590">
    <property type="entry name" value="TP_methylase"/>
    <property type="match status" value="1"/>
</dbReference>
<evidence type="ECO:0000256" key="4">
    <source>
        <dbReference type="ARBA" id="ARBA00022603"/>
    </source>
</evidence>
<dbReference type="Gene3D" id="3.40.1010.10">
    <property type="entry name" value="Cobalt-precorrin-4 Transmethylase, Domain 1"/>
    <property type="match status" value="1"/>
</dbReference>
<evidence type="ECO:0000256" key="2">
    <source>
        <dbReference type="ARBA" id="ARBA00005879"/>
    </source>
</evidence>
<evidence type="ECO:0000256" key="3">
    <source>
        <dbReference type="ARBA" id="ARBA00022573"/>
    </source>
</evidence>
<dbReference type="OrthoDB" id="9815856at2"/>
<evidence type="ECO:0000256" key="6">
    <source>
        <dbReference type="ARBA" id="ARBA00022691"/>
    </source>
</evidence>
<dbReference type="InterPro" id="IPR035996">
    <property type="entry name" value="4pyrrol_Methylase_sf"/>
</dbReference>
<dbReference type="PANTHER" id="PTHR45790">
    <property type="entry name" value="SIROHEME SYNTHASE-RELATED"/>
    <property type="match status" value="1"/>
</dbReference>
<evidence type="ECO:0000256" key="1">
    <source>
        <dbReference type="ARBA" id="ARBA00004953"/>
    </source>
</evidence>
<dbReference type="CDD" id="cd03413">
    <property type="entry name" value="CbiK_C"/>
    <property type="match status" value="1"/>
</dbReference>
<dbReference type="GO" id="GO:0032259">
    <property type="term" value="P:methylation"/>
    <property type="evidence" value="ECO:0007669"/>
    <property type="project" value="UniProtKB-KW"/>
</dbReference>
<proteinExistence type="inferred from homology"/>
<dbReference type="InterPro" id="IPR014776">
    <property type="entry name" value="4pyrrole_Mease_sub2"/>
</dbReference>
<keyword evidence="4 7" id="KW-0489">Methyltransferase</keyword>
<keyword evidence="5 7" id="KW-0808">Transferase</keyword>
<dbReference type="NCBIfam" id="TIGR01465">
    <property type="entry name" value="cobM_cbiF"/>
    <property type="match status" value="1"/>
</dbReference>
<keyword evidence="3" id="KW-0169">Cobalamin biosynthesis</keyword>
<dbReference type="SUPFAM" id="SSF53790">
    <property type="entry name" value="Tetrapyrrole methylase"/>
    <property type="match status" value="1"/>
</dbReference>
<comment type="pathway">
    <text evidence="1">Cofactor biosynthesis; adenosylcobalamin biosynthesis.</text>
</comment>
<gene>
    <name evidence="9" type="ORF">SAMN02983006_01904</name>
</gene>